<evidence type="ECO:0000259" key="3">
    <source>
        <dbReference type="Pfam" id="PF21056"/>
    </source>
</evidence>
<dbReference type="InterPro" id="IPR048324">
    <property type="entry name" value="ZSWIM1-3_RNaseH-like"/>
</dbReference>
<dbReference type="AlphaFoldDB" id="A0A9W6Y1V3"/>
<comment type="caution">
    <text evidence="4">The sequence shown here is derived from an EMBL/GenBank/DDBJ whole genome shotgun (WGS) entry which is preliminary data.</text>
</comment>
<feature type="compositionally biased region" description="Basic residues" evidence="1">
    <location>
        <begin position="1"/>
        <end position="11"/>
    </location>
</feature>
<keyword evidence="2" id="KW-0472">Membrane</keyword>
<feature type="compositionally biased region" description="Polar residues" evidence="1">
    <location>
        <begin position="25"/>
        <end position="38"/>
    </location>
</feature>
<name>A0A9W6Y1V3_9STRA</name>
<keyword evidence="5" id="KW-1185">Reference proteome</keyword>
<evidence type="ECO:0000256" key="1">
    <source>
        <dbReference type="SAM" id="MobiDB-lite"/>
    </source>
</evidence>
<feature type="region of interest" description="Disordered" evidence="1">
    <location>
        <begin position="1"/>
        <end position="45"/>
    </location>
</feature>
<reference evidence="4" key="1">
    <citation type="submission" date="2023-04" db="EMBL/GenBank/DDBJ databases">
        <title>Phytophthora fragariaefolia NBRC 109709.</title>
        <authorList>
            <person name="Ichikawa N."/>
            <person name="Sato H."/>
            <person name="Tonouchi N."/>
        </authorList>
    </citation>
    <scope>NUCLEOTIDE SEQUENCE</scope>
    <source>
        <strain evidence="4">NBRC 109709</strain>
    </source>
</reference>
<sequence>MASQKKKRKHSSTVGDEEYSDGDAISSNSSDVEPTQPSADPPGKEARFSFESTLSGFSSVISLSIVRGIASRLSYTTAKGRITLSAKLPLNLDMHSGNCKLSYRRYRCRALILKGKMWRFVLLMELYVVVGLPVSTQQIRNLLNARLGNTSTESRLKTVLDEFASDTGNKCAIVQGEWGQTIGIILQTKAQRAIFDRWGDTLAMDWTHNCTNLGFYVGTLQIAHLL</sequence>
<organism evidence="4 5">
    <name type="scientific">Phytophthora fragariaefolia</name>
    <dbReference type="NCBI Taxonomy" id="1490495"/>
    <lineage>
        <taxon>Eukaryota</taxon>
        <taxon>Sar</taxon>
        <taxon>Stramenopiles</taxon>
        <taxon>Oomycota</taxon>
        <taxon>Peronosporomycetes</taxon>
        <taxon>Peronosporales</taxon>
        <taxon>Peronosporaceae</taxon>
        <taxon>Phytophthora</taxon>
    </lineage>
</organism>
<dbReference type="OrthoDB" id="125905at2759"/>
<feature type="transmembrane region" description="Helical" evidence="2">
    <location>
        <begin position="117"/>
        <end position="134"/>
    </location>
</feature>
<feature type="domain" description="ZSWIM1/3 RNaseH-like" evidence="3">
    <location>
        <begin position="162"/>
        <end position="220"/>
    </location>
</feature>
<evidence type="ECO:0000256" key="2">
    <source>
        <dbReference type="SAM" id="Phobius"/>
    </source>
</evidence>
<accession>A0A9W6Y1V3</accession>
<keyword evidence="2" id="KW-0812">Transmembrane</keyword>
<gene>
    <name evidence="4" type="ORF">Pfra01_002057700</name>
</gene>
<protein>
    <submittedName>
        <fullName evidence="4">Unnamed protein product</fullName>
    </submittedName>
</protein>
<dbReference type="Pfam" id="PF21056">
    <property type="entry name" value="ZSWIM1-3_RNaseH-like"/>
    <property type="match status" value="1"/>
</dbReference>
<dbReference type="Proteomes" id="UP001165121">
    <property type="component" value="Unassembled WGS sequence"/>
</dbReference>
<dbReference type="EMBL" id="BSXT01002817">
    <property type="protein sequence ID" value="GMF51116.1"/>
    <property type="molecule type" value="Genomic_DNA"/>
</dbReference>
<evidence type="ECO:0000313" key="4">
    <source>
        <dbReference type="EMBL" id="GMF51116.1"/>
    </source>
</evidence>
<evidence type="ECO:0000313" key="5">
    <source>
        <dbReference type="Proteomes" id="UP001165121"/>
    </source>
</evidence>
<proteinExistence type="predicted"/>
<keyword evidence="2" id="KW-1133">Transmembrane helix</keyword>